<dbReference type="Proteomes" id="UP001311915">
    <property type="component" value="Unassembled WGS sequence"/>
</dbReference>
<sequence>MVKPHDGSICTLLPLTFGTYLPLKFRSIPEEGDGASLEIESPNSVHLQNFGTSRPNRKVQYFGVTFYTNPQVKKKFTENRKVGQGKALTYISPISKDGKIYQNWLIGYVIGDRPYLKSIENYVDKIWSCEIKPQILLHDTRRSSVGCWSSKSLSKIASGIGQPKHTDQLIASMEHILYASICVEVDVLQPLIESIEMITPTGNFHQPLTTVNPMQSMVERQMQAEPSTSRGANKFTPLLNLEIEGDTPRPDVNGRRWLLWRSTTPLQVVETNEQFIHCYVDNQSGSVKAYVIIVYAKNTATKKNSLWVLQLQTHGC</sequence>
<accession>A0AAV9K7V0</accession>
<reference evidence="1 2" key="1">
    <citation type="submission" date="2023-10" db="EMBL/GenBank/DDBJ databases">
        <title>Genome-Wide Identification Analysis in wild type Solanum Pinnatisectum Reveals Some Genes Defensing Phytophthora Infestans.</title>
        <authorList>
            <person name="Sun C."/>
        </authorList>
    </citation>
    <scope>NUCLEOTIDE SEQUENCE [LARGE SCALE GENOMIC DNA]</scope>
    <source>
        <strain evidence="1">LQN</strain>
        <tissue evidence="1">Leaf</tissue>
    </source>
</reference>
<evidence type="ECO:0000313" key="2">
    <source>
        <dbReference type="Proteomes" id="UP001311915"/>
    </source>
</evidence>
<dbReference type="PANTHER" id="PTHR33233">
    <property type="entry name" value="ENDONUCLEASE/EXONUCLEASE/PHOSPHATASE"/>
    <property type="match status" value="1"/>
</dbReference>
<evidence type="ECO:0000313" key="1">
    <source>
        <dbReference type="EMBL" id="KAK4708620.1"/>
    </source>
</evidence>
<gene>
    <name evidence="1" type="ORF">R3W88_029545</name>
</gene>
<name>A0AAV9K7V0_9SOLN</name>
<keyword evidence="2" id="KW-1185">Reference proteome</keyword>
<comment type="caution">
    <text evidence="1">The sequence shown here is derived from an EMBL/GenBank/DDBJ whole genome shotgun (WGS) entry which is preliminary data.</text>
</comment>
<dbReference type="PANTHER" id="PTHR33233:SF17">
    <property type="entry name" value="DUF4283 DOMAIN-CONTAINING PROTEIN"/>
    <property type="match status" value="1"/>
</dbReference>
<dbReference type="EMBL" id="JAWPEI010000012">
    <property type="protein sequence ID" value="KAK4708620.1"/>
    <property type="molecule type" value="Genomic_DNA"/>
</dbReference>
<organism evidence="1 2">
    <name type="scientific">Solanum pinnatisectum</name>
    <name type="common">tansyleaf nightshade</name>
    <dbReference type="NCBI Taxonomy" id="50273"/>
    <lineage>
        <taxon>Eukaryota</taxon>
        <taxon>Viridiplantae</taxon>
        <taxon>Streptophyta</taxon>
        <taxon>Embryophyta</taxon>
        <taxon>Tracheophyta</taxon>
        <taxon>Spermatophyta</taxon>
        <taxon>Magnoliopsida</taxon>
        <taxon>eudicotyledons</taxon>
        <taxon>Gunneridae</taxon>
        <taxon>Pentapetalae</taxon>
        <taxon>asterids</taxon>
        <taxon>lamiids</taxon>
        <taxon>Solanales</taxon>
        <taxon>Solanaceae</taxon>
        <taxon>Solanoideae</taxon>
        <taxon>Solaneae</taxon>
        <taxon>Solanum</taxon>
    </lineage>
</organism>
<proteinExistence type="predicted"/>
<dbReference type="AlphaFoldDB" id="A0AAV9K7V0"/>
<protein>
    <submittedName>
        <fullName evidence="1">Uncharacterized protein</fullName>
    </submittedName>
</protein>